<dbReference type="RefSeq" id="WP_046828342.1">
    <property type="nucleotide sequence ID" value="NZ_LBIA02000001.1"/>
</dbReference>
<dbReference type="PANTHER" id="PTHR44379:SF2">
    <property type="entry name" value="BLR6218 PROTEIN"/>
    <property type="match status" value="1"/>
</dbReference>
<dbReference type="Gene3D" id="1.10.150.120">
    <property type="entry name" value="[2Fe-2S]-binding domain"/>
    <property type="match status" value="1"/>
</dbReference>
<evidence type="ECO:0000313" key="7">
    <source>
        <dbReference type="EMBL" id="TKT71045.1"/>
    </source>
</evidence>
<dbReference type="GO" id="GO:0051537">
    <property type="term" value="F:2 iron, 2 sulfur cluster binding"/>
    <property type="evidence" value="ECO:0007669"/>
    <property type="project" value="UniProtKB-KW"/>
</dbReference>
<evidence type="ECO:0000256" key="3">
    <source>
        <dbReference type="ARBA" id="ARBA00023002"/>
    </source>
</evidence>
<dbReference type="SUPFAM" id="SSF54292">
    <property type="entry name" value="2Fe-2S ferredoxin-like"/>
    <property type="match status" value="1"/>
</dbReference>
<dbReference type="InterPro" id="IPR036010">
    <property type="entry name" value="2Fe-2S_ferredoxin-like_sf"/>
</dbReference>
<proteinExistence type="predicted"/>
<dbReference type="GO" id="GO:0046872">
    <property type="term" value="F:metal ion binding"/>
    <property type="evidence" value="ECO:0007669"/>
    <property type="project" value="UniProtKB-KW"/>
</dbReference>
<dbReference type="STRING" id="211460.YH63_12645"/>
<dbReference type="AlphaFoldDB" id="A0A4U6BNL7"/>
<sequence length="163" mass="17455">MPTLSINGRNMSVEAAGDTPLLWVIREQLQMTGTKFGCGAGLCGACTVHVNGEAVRSCQTVLSEVAGKKITTIEGLSAKGDHPLQKAWILEQVPQCGYCQSGQIMQAASLLAKNTNPTRDEVVAHMDGNLCRCMTYSRIQKAIMRAAADMRTASNAPSDRRAT</sequence>
<dbReference type="SUPFAM" id="SSF47741">
    <property type="entry name" value="CO dehydrogenase ISP C-domain like"/>
    <property type="match status" value="1"/>
</dbReference>
<name>A0A4U6BNL7_9BRAD</name>
<dbReference type="FunFam" id="3.10.20.30:FF:000020">
    <property type="entry name" value="Xanthine dehydrogenase iron-sulfur subunit"/>
    <property type="match status" value="1"/>
</dbReference>
<keyword evidence="1" id="KW-0001">2Fe-2S</keyword>
<evidence type="ECO:0000256" key="2">
    <source>
        <dbReference type="ARBA" id="ARBA00022723"/>
    </source>
</evidence>
<dbReference type="PROSITE" id="PS51085">
    <property type="entry name" value="2FE2S_FER_2"/>
    <property type="match status" value="1"/>
</dbReference>
<reference evidence="7" key="1">
    <citation type="submission" date="2019-04" db="EMBL/GenBank/DDBJ databases">
        <title>Whole genome sequencing of cave bacteria.</title>
        <authorList>
            <person name="Gan H.M."/>
            <person name="Barton H."/>
            <person name="Savka M.A."/>
        </authorList>
    </citation>
    <scope>NUCLEOTIDE SEQUENCE [LARGE SCALE GENOMIC DNA]</scope>
    <source>
        <strain evidence="7">LC387</strain>
    </source>
</reference>
<dbReference type="InterPro" id="IPR051452">
    <property type="entry name" value="Diverse_Oxidoreductases"/>
</dbReference>
<dbReference type="GO" id="GO:0016491">
    <property type="term" value="F:oxidoreductase activity"/>
    <property type="evidence" value="ECO:0007669"/>
    <property type="project" value="UniProtKB-KW"/>
</dbReference>
<keyword evidence="2" id="KW-0479">Metal-binding</keyword>
<feature type="domain" description="2Fe-2S ferredoxin-type" evidence="6">
    <location>
        <begin position="1"/>
        <end position="76"/>
    </location>
</feature>
<dbReference type="Pfam" id="PF00111">
    <property type="entry name" value="Fer2"/>
    <property type="match status" value="1"/>
</dbReference>
<evidence type="ECO:0000259" key="6">
    <source>
        <dbReference type="PROSITE" id="PS51085"/>
    </source>
</evidence>
<protein>
    <submittedName>
        <fullName evidence="7">(2Fe-2S)-binding protein</fullName>
    </submittedName>
</protein>
<dbReference type="CDD" id="cd00207">
    <property type="entry name" value="fer2"/>
    <property type="match status" value="1"/>
</dbReference>
<dbReference type="Gene3D" id="3.10.20.30">
    <property type="match status" value="1"/>
</dbReference>
<dbReference type="OrthoDB" id="9806714at2"/>
<dbReference type="InterPro" id="IPR001041">
    <property type="entry name" value="2Fe-2S_ferredoxin-type"/>
</dbReference>
<keyword evidence="4" id="KW-0408">Iron</keyword>
<dbReference type="InterPro" id="IPR002888">
    <property type="entry name" value="2Fe-2S-bd"/>
</dbReference>
<evidence type="ECO:0000256" key="1">
    <source>
        <dbReference type="ARBA" id="ARBA00022714"/>
    </source>
</evidence>
<keyword evidence="8" id="KW-1185">Reference proteome</keyword>
<evidence type="ECO:0000313" key="8">
    <source>
        <dbReference type="Proteomes" id="UP000034832"/>
    </source>
</evidence>
<dbReference type="InterPro" id="IPR012675">
    <property type="entry name" value="Beta-grasp_dom_sf"/>
</dbReference>
<organism evidence="7 8">
    <name type="scientific">Afipia massiliensis</name>
    <dbReference type="NCBI Taxonomy" id="211460"/>
    <lineage>
        <taxon>Bacteria</taxon>
        <taxon>Pseudomonadati</taxon>
        <taxon>Pseudomonadota</taxon>
        <taxon>Alphaproteobacteria</taxon>
        <taxon>Hyphomicrobiales</taxon>
        <taxon>Nitrobacteraceae</taxon>
        <taxon>Afipia</taxon>
    </lineage>
</organism>
<dbReference type="Proteomes" id="UP000034832">
    <property type="component" value="Unassembled WGS sequence"/>
</dbReference>
<dbReference type="InterPro" id="IPR006058">
    <property type="entry name" value="2Fe2S_fd_BS"/>
</dbReference>
<dbReference type="InterPro" id="IPR036884">
    <property type="entry name" value="2Fe-2S-bd_dom_sf"/>
</dbReference>
<evidence type="ECO:0000256" key="4">
    <source>
        <dbReference type="ARBA" id="ARBA00023004"/>
    </source>
</evidence>
<dbReference type="PANTHER" id="PTHR44379">
    <property type="entry name" value="OXIDOREDUCTASE WITH IRON-SULFUR SUBUNIT"/>
    <property type="match status" value="1"/>
</dbReference>
<gene>
    <name evidence="7" type="ORF">YH63_006285</name>
</gene>
<dbReference type="EMBL" id="LBIA02000001">
    <property type="protein sequence ID" value="TKT71045.1"/>
    <property type="molecule type" value="Genomic_DNA"/>
</dbReference>
<dbReference type="Pfam" id="PF01799">
    <property type="entry name" value="Fer2_2"/>
    <property type="match status" value="1"/>
</dbReference>
<comment type="caution">
    <text evidence="7">The sequence shown here is derived from an EMBL/GenBank/DDBJ whole genome shotgun (WGS) entry which is preliminary data.</text>
</comment>
<evidence type="ECO:0000256" key="5">
    <source>
        <dbReference type="ARBA" id="ARBA00023014"/>
    </source>
</evidence>
<dbReference type="PROSITE" id="PS00197">
    <property type="entry name" value="2FE2S_FER_1"/>
    <property type="match status" value="1"/>
</dbReference>
<keyword evidence="3" id="KW-0560">Oxidoreductase</keyword>
<accession>A0A4U6BNL7</accession>
<keyword evidence="5" id="KW-0411">Iron-sulfur</keyword>